<feature type="compositionally biased region" description="Basic and acidic residues" evidence="1">
    <location>
        <begin position="1"/>
        <end position="41"/>
    </location>
</feature>
<evidence type="ECO:0000256" key="1">
    <source>
        <dbReference type="SAM" id="MobiDB-lite"/>
    </source>
</evidence>
<feature type="compositionally biased region" description="Polar residues" evidence="1">
    <location>
        <begin position="97"/>
        <end position="114"/>
    </location>
</feature>
<sequence>MSDKSEPIPDTRVRKLRKDGSWIRRQDDSPTSKPEDLETKPLVKRNSYVLMAIKRYESLDSSSVSPPPETDTNPSDRDSTNQNGEKAKFLHDGVQPDGSSGQTPSNTKLANKII</sequence>
<dbReference type="AlphaFoldDB" id="A0A834CK92"/>
<dbReference type="EMBL" id="WKFB01000269">
    <property type="protein sequence ID" value="KAF6728873.1"/>
    <property type="molecule type" value="Genomic_DNA"/>
</dbReference>
<proteinExistence type="predicted"/>
<evidence type="ECO:0000313" key="2">
    <source>
        <dbReference type="EMBL" id="KAF6728873.1"/>
    </source>
</evidence>
<gene>
    <name evidence="2" type="ORF">FQA47_000424</name>
</gene>
<dbReference type="Proteomes" id="UP000646548">
    <property type="component" value="Unassembled WGS sequence"/>
</dbReference>
<accession>A0A834CK92</accession>
<feature type="region of interest" description="Disordered" evidence="1">
    <location>
        <begin position="1"/>
        <end position="114"/>
    </location>
</feature>
<comment type="caution">
    <text evidence="2">The sequence shown here is derived from an EMBL/GenBank/DDBJ whole genome shotgun (WGS) entry which is preliminary data.</text>
</comment>
<protein>
    <submittedName>
        <fullName evidence="2">Uncharacterized protein</fullName>
    </submittedName>
</protein>
<name>A0A834CK92_ORYME</name>
<organism evidence="2 3">
    <name type="scientific">Oryzias melastigma</name>
    <name type="common">Marine medaka</name>
    <dbReference type="NCBI Taxonomy" id="30732"/>
    <lineage>
        <taxon>Eukaryota</taxon>
        <taxon>Metazoa</taxon>
        <taxon>Chordata</taxon>
        <taxon>Craniata</taxon>
        <taxon>Vertebrata</taxon>
        <taxon>Euteleostomi</taxon>
        <taxon>Actinopterygii</taxon>
        <taxon>Neopterygii</taxon>
        <taxon>Teleostei</taxon>
        <taxon>Neoteleostei</taxon>
        <taxon>Acanthomorphata</taxon>
        <taxon>Ovalentaria</taxon>
        <taxon>Atherinomorphae</taxon>
        <taxon>Beloniformes</taxon>
        <taxon>Adrianichthyidae</taxon>
        <taxon>Oryziinae</taxon>
        <taxon>Oryzias</taxon>
    </lineage>
</organism>
<evidence type="ECO:0000313" key="3">
    <source>
        <dbReference type="Proteomes" id="UP000646548"/>
    </source>
</evidence>
<reference evidence="2" key="1">
    <citation type="journal article" name="BMC Genomics">
        <title>Long-read sequencing and de novo genome assembly of marine medaka (Oryzias melastigma).</title>
        <authorList>
            <person name="Liang P."/>
            <person name="Saqib H.S.A."/>
            <person name="Ni X."/>
            <person name="Shen Y."/>
        </authorList>
    </citation>
    <scope>NUCLEOTIDE SEQUENCE</scope>
    <source>
        <strain evidence="2">Bigg-433</strain>
    </source>
</reference>
<feature type="compositionally biased region" description="Basic and acidic residues" evidence="1">
    <location>
        <begin position="74"/>
        <end position="91"/>
    </location>
</feature>